<dbReference type="EMBL" id="GGEC01089957">
    <property type="protein sequence ID" value="MBX70441.1"/>
    <property type="molecule type" value="Transcribed_RNA"/>
</dbReference>
<dbReference type="AlphaFoldDB" id="A0A2P2QU90"/>
<sequence length="49" mass="6154">MDYYSDILKGQWFQLDWMCLMFQNQCIYQCRQKTLSKKIDKVVRIWNML</sequence>
<protein>
    <submittedName>
        <fullName evidence="1">Uncharacterized protein</fullName>
    </submittedName>
</protein>
<name>A0A2P2QU90_RHIMU</name>
<evidence type="ECO:0000313" key="1">
    <source>
        <dbReference type="EMBL" id="MBX70441.1"/>
    </source>
</evidence>
<proteinExistence type="predicted"/>
<accession>A0A2P2QU90</accession>
<organism evidence="1">
    <name type="scientific">Rhizophora mucronata</name>
    <name type="common">Asiatic mangrove</name>
    <dbReference type="NCBI Taxonomy" id="61149"/>
    <lineage>
        <taxon>Eukaryota</taxon>
        <taxon>Viridiplantae</taxon>
        <taxon>Streptophyta</taxon>
        <taxon>Embryophyta</taxon>
        <taxon>Tracheophyta</taxon>
        <taxon>Spermatophyta</taxon>
        <taxon>Magnoliopsida</taxon>
        <taxon>eudicotyledons</taxon>
        <taxon>Gunneridae</taxon>
        <taxon>Pentapetalae</taxon>
        <taxon>rosids</taxon>
        <taxon>fabids</taxon>
        <taxon>Malpighiales</taxon>
        <taxon>Rhizophoraceae</taxon>
        <taxon>Rhizophora</taxon>
    </lineage>
</organism>
<reference evidence="1" key="1">
    <citation type="submission" date="2018-02" db="EMBL/GenBank/DDBJ databases">
        <title>Rhizophora mucronata_Transcriptome.</title>
        <authorList>
            <person name="Meera S.P."/>
            <person name="Sreeshan A."/>
            <person name="Augustine A."/>
        </authorList>
    </citation>
    <scope>NUCLEOTIDE SEQUENCE</scope>
    <source>
        <tissue evidence="1">Leaf</tissue>
    </source>
</reference>